<dbReference type="Gene3D" id="2.40.30.170">
    <property type="match status" value="1"/>
</dbReference>
<dbReference type="InterPro" id="IPR006143">
    <property type="entry name" value="RND_pump_MFP"/>
</dbReference>
<dbReference type="Gene3D" id="2.40.50.100">
    <property type="match status" value="1"/>
</dbReference>
<dbReference type="PANTHER" id="PTHR30469:SF20">
    <property type="entry name" value="EFFLUX RND TRANSPORTER PERIPLASMIC ADAPTOR SUBUNIT"/>
    <property type="match status" value="1"/>
</dbReference>
<gene>
    <name evidence="3" type="ORF">SAMN04488057_1114</name>
</gene>
<reference evidence="3 4" key="1">
    <citation type="submission" date="2016-11" db="EMBL/GenBank/DDBJ databases">
        <authorList>
            <person name="Jaros S."/>
            <person name="Januszkiewicz K."/>
            <person name="Wedrychowicz H."/>
        </authorList>
    </citation>
    <scope>NUCLEOTIDE SEQUENCE [LARGE SCALE GENOMIC DNA]</scope>
    <source>
        <strain evidence="3 4">CGMCC 1.6102</strain>
    </source>
</reference>
<protein>
    <submittedName>
        <fullName evidence="3">RND family efflux transporter, MFP subunit</fullName>
    </submittedName>
</protein>
<dbReference type="InterPro" id="IPR058792">
    <property type="entry name" value="Beta-barrel_RND_2"/>
</dbReference>
<feature type="domain" description="CusB-like beta-barrel" evidence="2">
    <location>
        <begin position="191"/>
        <end position="264"/>
    </location>
</feature>
<dbReference type="AlphaFoldDB" id="A0A1M7PV89"/>
<organism evidence="3 4">
    <name type="scientific">Cyclobacterium lianum</name>
    <dbReference type="NCBI Taxonomy" id="388280"/>
    <lineage>
        <taxon>Bacteria</taxon>
        <taxon>Pseudomonadati</taxon>
        <taxon>Bacteroidota</taxon>
        <taxon>Cytophagia</taxon>
        <taxon>Cytophagales</taxon>
        <taxon>Cyclobacteriaceae</taxon>
        <taxon>Cyclobacterium</taxon>
    </lineage>
</organism>
<accession>A0A1M7PV89</accession>
<dbReference type="SUPFAM" id="SSF111369">
    <property type="entry name" value="HlyD-like secretion proteins"/>
    <property type="match status" value="1"/>
</dbReference>
<dbReference type="PROSITE" id="PS51257">
    <property type="entry name" value="PROKAR_LIPOPROTEIN"/>
    <property type="match status" value="1"/>
</dbReference>
<dbReference type="GO" id="GO:1990281">
    <property type="term" value="C:efflux pump complex"/>
    <property type="evidence" value="ECO:0007669"/>
    <property type="project" value="TreeGrafter"/>
</dbReference>
<keyword evidence="4" id="KW-1185">Reference proteome</keyword>
<dbReference type="PANTHER" id="PTHR30469">
    <property type="entry name" value="MULTIDRUG RESISTANCE PROTEIN MDTA"/>
    <property type="match status" value="1"/>
</dbReference>
<dbReference type="RefSeq" id="WP_073095786.1">
    <property type="nucleotide sequence ID" value="NZ_FRCY01000011.1"/>
</dbReference>
<sequence length="342" mass="37208">MNITKVIVLVGLLAFASCSQKESEQMSEIENFIYVKTELPVEYGGQKNINYSGVVEAKKTTALSFINGGTLMEIRVVNGNEVRKGQLLAKSDPSTAQNLYEAALSQQRRAKDAYDRLKPMKENGTLPEIQWVEAETGLAQANSAVAIAKKGIKDSDLYAPENGVIGNIYAQVGMNVVPTQPVMELLDIESVFIKIPVSENEISYFEKGKNAQITINAINKNVTGTVKEIGVKADVLSYTYPVRIEVDNTDGLIKPGMICSVTTKPNDNRSGVLISNKALQKDLDGEQFIFIVKNGRAEKISVNTISLIENKVLISGEVPSNAQVIISGQQKLNTGTPVKVIN</sequence>
<dbReference type="Gene3D" id="2.40.420.20">
    <property type="match status" value="1"/>
</dbReference>
<name>A0A1M7PV89_9BACT</name>
<comment type="similarity">
    <text evidence="1">Belongs to the membrane fusion protein (MFP) (TC 8.A.1) family.</text>
</comment>
<dbReference type="STRING" id="388280.SAMN04488057_1114"/>
<dbReference type="NCBIfam" id="TIGR01730">
    <property type="entry name" value="RND_mfp"/>
    <property type="match status" value="1"/>
</dbReference>
<evidence type="ECO:0000259" key="2">
    <source>
        <dbReference type="Pfam" id="PF25954"/>
    </source>
</evidence>
<evidence type="ECO:0000256" key="1">
    <source>
        <dbReference type="ARBA" id="ARBA00009477"/>
    </source>
</evidence>
<evidence type="ECO:0000313" key="3">
    <source>
        <dbReference type="EMBL" id="SHN21457.1"/>
    </source>
</evidence>
<proteinExistence type="inferred from homology"/>
<evidence type="ECO:0000313" key="4">
    <source>
        <dbReference type="Proteomes" id="UP000184513"/>
    </source>
</evidence>
<dbReference type="Proteomes" id="UP000184513">
    <property type="component" value="Unassembled WGS sequence"/>
</dbReference>
<dbReference type="GO" id="GO:0015562">
    <property type="term" value="F:efflux transmembrane transporter activity"/>
    <property type="evidence" value="ECO:0007669"/>
    <property type="project" value="TreeGrafter"/>
</dbReference>
<dbReference type="Pfam" id="PF25954">
    <property type="entry name" value="Beta-barrel_RND_2"/>
    <property type="match status" value="1"/>
</dbReference>
<dbReference type="OrthoDB" id="9798190at2"/>
<dbReference type="EMBL" id="FRCY01000011">
    <property type="protein sequence ID" value="SHN21457.1"/>
    <property type="molecule type" value="Genomic_DNA"/>
</dbReference>